<keyword evidence="2" id="KW-1133">Transmembrane helix</keyword>
<reference evidence="3" key="1">
    <citation type="journal article" date="2023" name="Mol. Biol. Evol.">
        <title>Third-Generation Sequencing Reveals the Adaptive Role of the Epigenome in Three Deep-Sea Polychaetes.</title>
        <authorList>
            <person name="Perez M."/>
            <person name="Aroh O."/>
            <person name="Sun Y."/>
            <person name="Lan Y."/>
            <person name="Juniper S.K."/>
            <person name="Young C.R."/>
            <person name="Angers B."/>
            <person name="Qian P.Y."/>
        </authorList>
    </citation>
    <scope>NUCLEOTIDE SEQUENCE</scope>
    <source>
        <strain evidence="3">P08H-3</strain>
    </source>
</reference>
<accession>A0AAD9MRV6</accession>
<feature type="compositionally biased region" description="Basic and acidic residues" evidence="1">
    <location>
        <begin position="201"/>
        <end position="215"/>
    </location>
</feature>
<dbReference type="AlphaFoldDB" id="A0AAD9MRV6"/>
<evidence type="ECO:0000313" key="3">
    <source>
        <dbReference type="EMBL" id="KAK2141551.1"/>
    </source>
</evidence>
<evidence type="ECO:0008006" key="5">
    <source>
        <dbReference type="Google" id="ProtNLM"/>
    </source>
</evidence>
<feature type="transmembrane region" description="Helical" evidence="2">
    <location>
        <begin position="92"/>
        <end position="111"/>
    </location>
</feature>
<dbReference type="Proteomes" id="UP001208570">
    <property type="component" value="Unassembled WGS sequence"/>
</dbReference>
<evidence type="ECO:0000256" key="1">
    <source>
        <dbReference type="SAM" id="MobiDB-lite"/>
    </source>
</evidence>
<organism evidence="3 4">
    <name type="scientific">Paralvinella palmiformis</name>
    <dbReference type="NCBI Taxonomy" id="53620"/>
    <lineage>
        <taxon>Eukaryota</taxon>
        <taxon>Metazoa</taxon>
        <taxon>Spiralia</taxon>
        <taxon>Lophotrochozoa</taxon>
        <taxon>Annelida</taxon>
        <taxon>Polychaeta</taxon>
        <taxon>Sedentaria</taxon>
        <taxon>Canalipalpata</taxon>
        <taxon>Terebellida</taxon>
        <taxon>Terebelliformia</taxon>
        <taxon>Alvinellidae</taxon>
        <taxon>Paralvinella</taxon>
    </lineage>
</organism>
<feature type="transmembrane region" description="Helical" evidence="2">
    <location>
        <begin position="54"/>
        <end position="80"/>
    </location>
</feature>
<feature type="transmembrane region" description="Helical" evidence="2">
    <location>
        <begin position="126"/>
        <end position="147"/>
    </location>
</feature>
<name>A0AAD9MRV6_9ANNE</name>
<protein>
    <recommendedName>
        <fullName evidence="5">Transmembrane protein</fullName>
    </recommendedName>
</protein>
<keyword evidence="2" id="KW-0812">Transmembrane</keyword>
<keyword evidence="4" id="KW-1185">Reference proteome</keyword>
<feature type="transmembrane region" description="Helical" evidence="2">
    <location>
        <begin position="12"/>
        <end position="34"/>
    </location>
</feature>
<keyword evidence="2" id="KW-0472">Membrane</keyword>
<feature type="region of interest" description="Disordered" evidence="1">
    <location>
        <begin position="193"/>
        <end position="215"/>
    </location>
</feature>
<evidence type="ECO:0000313" key="4">
    <source>
        <dbReference type="Proteomes" id="UP001208570"/>
    </source>
</evidence>
<proteinExistence type="predicted"/>
<evidence type="ECO:0000256" key="2">
    <source>
        <dbReference type="SAM" id="Phobius"/>
    </source>
</evidence>
<sequence>MKTRNNCCQAGSFIFLLMSLLGFVIAFSSTYWLIDGNAHYGLWKVCTGDLCAWLIGSQLVTAAFISSQVIFCLSLALGVVSFGGHIAWLIKGTELTSVISWVGQLAAVILWGNETFRYFGGNILSWSYWVMLSSAILMAVSGGITACKTGCGTRLERDHAIVYSATAAARGAAGTEAFLSDSNELSNYSDNDYRVAPPSRSHGEWGDDNIGKSRY</sequence>
<dbReference type="EMBL" id="JAODUP010001083">
    <property type="protein sequence ID" value="KAK2141551.1"/>
    <property type="molecule type" value="Genomic_DNA"/>
</dbReference>
<comment type="caution">
    <text evidence="3">The sequence shown here is derived from an EMBL/GenBank/DDBJ whole genome shotgun (WGS) entry which is preliminary data.</text>
</comment>
<gene>
    <name evidence="3" type="ORF">LSH36_1083g00003</name>
</gene>